<dbReference type="EMBL" id="HBFR01017256">
    <property type="protein sequence ID" value="CAD8885385.1"/>
    <property type="molecule type" value="Transcribed_RNA"/>
</dbReference>
<reference evidence="8" key="1">
    <citation type="submission" date="2021-01" db="EMBL/GenBank/DDBJ databases">
        <authorList>
            <person name="Corre E."/>
            <person name="Pelletier E."/>
            <person name="Niang G."/>
            <person name="Scheremetjew M."/>
            <person name="Finn R."/>
            <person name="Kale V."/>
            <person name="Holt S."/>
            <person name="Cochrane G."/>
            <person name="Meng A."/>
            <person name="Brown T."/>
            <person name="Cohen L."/>
        </authorList>
    </citation>
    <scope>NUCLEOTIDE SEQUENCE</scope>
    <source>
        <strain evidence="8">308</strain>
    </source>
</reference>
<feature type="compositionally biased region" description="Low complexity" evidence="6">
    <location>
        <begin position="26"/>
        <end position="36"/>
    </location>
</feature>
<name>A0A7S1BGQ0_9STRA</name>
<evidence type="ECO:0000256" key="6">
    <source>
        <dbReference type="SAM" id="MobiDB-lite"/>
    </source>
</evidence>
<dbReference type="SUPFAM" id="SSF53098">
    <property type="entry name" value="Ribonuclease H-like"/>
    <property type="match status" value="1"/>
</dbReference>
<gene>
    <name evidence="8" type="ORF">CHYS00102_LOCUS12582</name>
</gene>
<dbReference type="GO" id="GO:0008270">
    <property type="term" value="F:zinc ion binding"/>
    <property type="evidence" value="ECO:0007669"/>
    <property type="project" value="UniProtKB-KW"/>
</dbReference>
<keyword evidence="2" id="KW-0479">Metal-binding</keyword>
<dbReference type="InterPro" id="IPR052035">
    <property type="entry name" value="ZnF_BED_domain_contain"/>
</dbReference>
<dbReference type="GO" id="GO:0046983">
    <property type="term" value="F:protein dimerization activity"/>
    <property type="evidence" value="ECO:0007669"/>
    <property type="project" value="InterPro"/>
</dbReference>
<evidence type="ECO:0000256" key="3">
    <source>
        <dbReference type="ARBA" id="ARBA00022771"/>
    </source>
</evidence>
<evidence type="ECO:0000256" key="1">
    <source>
        <dbReference type="ARBA" id="ARBA00004123"/>
    </source>
</evidence>
<evidence type="ECO:0000256" key="2">
    <source>
        <dbReference type="ARBA" id="ARBA00022723"/>
    </source>
</evidence>
<dbReference type="AlphaFoldDB" id="A0A7S1BGQ0"/>
<dbReference type="PANTHER" id="PTHR46481:SF10">
    <property type="entry name" value="ZINC FINGER BED DOMAIN-CONTAINING PROTEIN 39"/>
    <property type="match status" value="1"/>
</dbReference>
<dbReference type="InterPro" id="IPR012337">
    <property type="entry name" value="RNaseH-like_sf"/>
</dbReference>
<comment type="subcellular location">
    <subcellularLocation>
        <location evidence="1">Nucleus</location>
    </subcellularLocation>
</comment>
<evidence type="ECO:0000256" key="5">
    <source>
        <dbReference type="ARBA" id="ARBA00023242"/>
    </source>
</evidence>
<feature type="region of interest" description="Disordered" evidence="6">
    <location>
        <begin position="173"/>
        <end position="193"/>
    </location>
</feature>
<evidence type="ECO:0000259" key="7">
    <source>
        <dbReference type="Pfam" id="PF05699"/>
    </source>
</evidence>
<feature type="compositionally biased region" description="Pro residues" evidence="6">
    <location>
        <begin position="37"/>
        <end position="50"/>
    </location>
</feature>
<organism evidence="8">
    <name type="scientific">Corethron hystrix</name>
    <dbReference type="NCBI Taxonomy" id="216773"/>
    <lineage>
        <taxon>Eukaryota</taxon>
        <taxon>Sar</taxon>
        <taxon>Stramenopiles</taxon>
        <taxon>Ochrophyta</taxon>
        <taxon>Bacillariophyta</taxon>
        <taxon>Coscinodiscophyceae</taxon>
        <taxon>Corethrophycidae</taxon>
        <taxon>Corethrales</taxon>
        <taxon>Corethraceae</taxon>
        <taxon>Corethron</taxon>
    </lineage>
</organism>
<proteinExistence type="predicted"/>
<evidence type="ECO:0000313" key="8">
    <source>
        <dbReference type="EMBL" id="CAD8885385.1"/>
    </source>
</evidence>
<dbReference type="Pfam" id="PF05699">
    <property type="entry name" value="Dimer_Tnp_hAT"/>
    <property type="match status" value="1"/>
</dbReference>
<keyword evidence="4" id="KW-0862">Zinc</keyword>
<dbReference type="GO" id="GO:0005634">
    <property type="term" value="C:nucleus"/>
    <property type="evidence" value="ECO:0007669"/>
    <property type="project" value="UniProtKB-SubCell"/>
</dbReference>
<feature type="compositionally biased region" description="Low complexity" evidence="6">
    <location>
        <begin position="51"/>
        <end position="64"/>
    </location>
</feature>
<protein>
    <recommendedName>
        <fullName evidence="7">HAT C-terminal dimerisation domain-containing protein</fullName>
    </recommendedName>
</protein>
<feature type="region of interest" description="Disordered" evidence="6">
    <location>
        <begin position="1"/>
        <end position="65"/>
    </location>
</feature>
<keyword evidence="5" id="KW-0539">Nucleus</keyword>
<feature type="domain" description="HAT C-terminal dimerisation" evidence="7">
    <location>
        <begin position="695"/>
        <end position="754"/>
    </location>
</feature>
<keyword evidence="3" id="KW-0863">Zinc-finger</keyword>
<evidence type="ECO:0000256" key="4">
    <source>
        <dbReference type="ARBA" id="ARBA00022833"/>
    </source>
</evidence>
<dbReference type="PANTHER" id="PTHR46481">
    <property type="entry name" value="ZINC FINGER BED DOMAIN-CONTAINING PROTEIN 4"/>
    <property type="match status" value="1"/>
</dbReference>
<sequence>MLRKQMASVEKAPALSGTGEGPPNVPSSSVSSSVSPKVPPNMPPNMPPNLPSDVPSDLPSDVPSDVPPIVLPIPVSSDTEQKPFVLVDPPKTRTSRWWKSGHYKLFDKVHHPVLSDYCVCTLCNAKLKYINCTNILQRHLFFHHREVHDSIEPEVPAGLDLESRRKRAMDYYSRKHSKNSTKGDKAKKLKKEVNVSPRAGNCKRAIQPVSKKRKVQSNDRYKEFLRKTTRMIVCETLPYDLVEKSSFLGLTKAISSTDNLFVLSSGMVQSEVRNMAVFIRKKIAETLRTTYHTITADHWTSHENFTFSSITAHWIDGVGRMNSCIMHCHVHRDNSSDASVLEDFICVFNSYSLDLSRIVAVVTESSGCMQMFGMHLASLGVDHLFCIDNIFQQTVMVAFEDLSASDITNAFRVSKQIVETCIPPCGENATLHNVQRKLDQYESCPPVGVLQDKIKTRWWSAYRMMCRLLYLKGAFDHLMHGAGANSRPYLTRDQWGILDGISELLRPFKEAMKTLEDRDCITISFVPAYLKIIRERLVSTSKSEELPASVRALSKKMLDDFVGRWGEDPTAYGRPEVSPPSVSGAVLSRKHFLAVALDPRTKNLVFLMAEDHEKVWCAMLNSLVNMRVVTVEKERGAKKIPDLYDLEAILYCQNPPARTENDAIDKDSLKAFAETEKMKMIYKVKCENEIAKYRQLPVLSLRNITNGVLNDPLLWWFEQREELPTLYKLSKRILALQATSTPSEKVWDLSEVVSSKCAQTLPFPKVAEAIFVKNNLWVYDKFIQDYQNENYADSFAGSAKEDSYSIFEKESFNWDF</sequence>
<dbReference type="InterPro" id="IPR008906">
    <property type="entry name" value="HATC_C_dom"/>
</dbReference>
<accession>A0A7S1BGQ0</accession>